<organism evidence="2 3">
    <name type="scientific">Rhodohalobacter mucosus</name>
    <dbReference type="NCBI Taxonomy" id="2079485"/>
    <lineage>
        <taxon>Bacteria</taxon>
        <taxon>Pseudomonadati</taxon>
        <taxon>Balneolota</taxon>
        <taxon>Balneolia</taxon>
        <taxon>Balneolales</taxon>
        <taxon>Balneolaceae</taxon>
        <taxon>Rhodohalobacter</taxon>
    </lineage>
</organism>
<evidence type="ECO:0000313" key="3">
    <source>
        <dbReference type="Proteomes" id="UP000245533"/>
    </source>
</evidence>
<sequence length="120" mass="13409">MSESTPENGDKLNPDQQQQLLFVMLIQQHEQIAMMGMGKVQNPATGKSERDLKAAKYAIDTLMMLQKFTEGNLPGELGSYLNQTLTNLRLNYADEKKKGDGSDQKENKKADTEGSNDKEN</sequence>
<dbReference type="Proteomes" id="UP000245533">
    <property type="component" value="Unassembled WGS sequence"/>
</dbReference>
<dbReference type="AlphaFoldDB" id="A0A316TSC6"/>
<dbReference type="RefSeq" id="WP_109646018.1">
    <property type="nucleotide sequence ID" value="NZ_QGGB01000005.1"/>
</dbReference>
<dbReference type="Pfam" id="PF08899">
    <property type="entry name" value="DUF1844"/>
    <property type="match status" value="1"/>
</dbReference>
<feature type="region of interest" description="Disordered" evidence="1">
    <location>
        <begin position="92"/>
        <end position="120"/>
    </location>
</feature>
<evidence type="ECO:0000256" key="1">
    <source>
        <dbReference type="SAM" id="MobiDB-lite"/>
    </source>
</evidence>
<evidence type="ECO:0000313" key="2">
    <source>
        <dbReference type="EMBL" id="PWN06768.1"/>
    </source>
</evidence>
<comment type="caution">
    <text evidence="2">The sequence shown here is derived from an EMBL/GenBank/DDBJ whole genome shotgun (WGS) entry which is preliminary data.</text>
</comment>
<name>A0A316TSC6_9BACT</name>
<reference evidence="2 3" key="1">
    <citation type="submission" date="2018-05" db="EMBL/GenBank/DDBJ databases">
        <title>Rhodohalobacter halophilus gen. nov., sp. nov., a moderately halophilic member of the family Balneolaceae.</title>
        <authorList>
            <person name="Liu Z.-W."/>
        </authorList>
    </citation>
    <scope>NUCLEOTIDE SEQUENCE [LARGE SCALE GENOMIC DNA]</scope>
    <source>
        <strain evidence="2 3">8A47</strain>
    </source>
</reference>
<gene>
    <name evidence="2" type="ORF">DDZ15_05700</name>
</gene>
<proteinExistence type="predicted"/>
<protein>
    <submittedName>
        <fullName evidence="2">DUF1844 domain-containing protein</fullName>
    </submittedName>
</protein>
<dbReference type="EMBL" id="QGGB01000005">
    <property type="protein sequence ID" value="PWN06768.1"/>
    <property type="molecule type" value="Genomic_DNA"/>
</dbReference>
<accession>A0A316TSC6</accession>
<dbReference type="OrthoDB" id="9796210at2"/>
<keyword evidence="3" id="KW-1185">Reference proteome</keyword>
<dbReference type="InterPro" id="IPR014995">
    <property type="entry name" value="DUF1844"/>
</dbReference>